<reference evidence="1 2" key="1">
    <citation type="submission" date="2018-04" db="EMBL/GenBank/DDBJ databases">
        <title>Genome sequencing of Gemmobacter.</title>
        <authorList>
            <person name="Yi H."/>
            <person name="Baek M.-G."/>
        </authorList>
    </citation>
    <scope>NUCLEOTIDE SEQUENCE [LARGE SCALE GENOMIC DNA]</scope>
    <source>
        <strain evidence="1 2">HYN0069</strain>
    </source>
</reference>
<sequence>MWRLRDRRCRKGPIRRSRRSCYPWFHRLATLPNVAECSGRRAACKRRAGRARRTGLECDMDLAGRLAAGIRAAVAGLPGAADFLADWPEGGARRAQVPGVLPVCRWLEGMAGGLGGEVARGAVALEWRQTYGAGDFGAAFLERYGWTEIVGLRGPVPSERVAAGFLLLGPDVTYPAHAHEAAEIYLPLSGVAWWQKGDAAFAPVPVGQAIHHAPWVPHAMRTGAEPMLALYLWRGGDLAAKSVILG</sequence>
<dbReference type="AlphaFoldDB" id="A0A2S0URC8"/>
<evidence type="ECO:0000313" key="1">
    <source>
        <dbReference type="EMBL" id="AWB50365.1"/>
    </source>
</evidence>
<dbReference type="GO" id="GO:0047869">
    <property type="term" value="F:dimethylpropiothetin dethiomethylase activity"/>
    <property type="evidence" value="ECO:0007669"/>
    <property type="project" value="InterPro"/>
</dbReference>
<accession>A0A2S0URC8</accession>
<organism evidence="1 2">
    <name type="scientific">Paragemmobacter aquarius</name>
    <dbReference type="NCBI Taxonomy" id="2169400"/>
    <lineage>
        <taxon>Bacteria</taxon>
        <taxon>Pseudomonadati</taxon>
        <taxon>Pseudomonadota</taxon>
        <taxon>Alphaproteobacteria</taxon>
        <taxon>Rhodobacterales</taxon>
        <taxon>Paracoccaceae</taxon>
        <taxon>Paragemmobacter</taxon>
    </lineage>
</organism>
<evidence type="ECO:0008006" key="3">
    <source>
        <dbReference type="Google" id="ProtNLM"/>
    </source>
</evidence>
<dbReference type="Pfam" id="PF16867">
    <property type="entry name" value="DMSP_lyase"/>
    <property type="match status" value="1"/>
</dbReference>
<dbReference type="Gene3D" id="2.60.120.10">
    <property type="entry name" value="Jelly Rolls"/>
    <property type="match status" value="1"/>
</dbReference>
<keyword evidence="2" id="KW-1185">Reference proteome</keyword>
<proteinExistence type="predicted"/>
<dbReference type="KEGG" id="geh:HYN69_11540"/>
<gene>
    <name evidence="1" type="ORF">HYN69_11540</name>
</gene>
<dbReference type="InterPro" id="IPR014710">
    <property type="entry name" value="RmlC-like_jellyroll"/>
</dbReference>
<dbReference type="InterPro" id="IPR011051">
    <property type="entry name" value="RmlC_Cupin_sf"/>
</dbReference>
<dbReference type="Proteomes" id="UP000244496">
    <property type="component" value="Chromosome"/>
</dbReference>
<dbReference type="EMBL" id="CP028918">
    <property type="protein sequence ID" value="AWB50365.1"/>
    <property type="molecule type" value="Genomic_DNA"/>
</dbReference>
<protein>
    <recommendedName>
        <fullName evidence="3">Dimethlysulfonioproprionate lyase</fullName>
    </recommendedName>
</protein>
<evidence type="ECO:0000313" key="2">
    <source>
        <dbReference type="Proteomes" id="UP000244496"/>
    </source>
</evidence>
<name>A0A2S0URC8_9RHOB</name>
<dbReference type="SUPFAM" id="SSF51182">
    <property type="entry name" value="RmlC-like cupins"/>
    <property type="match status" value="1"/>
</dbReference>
<dbReference type="InterPro" id="IPR031723">
    <property type="entry name" value="DMSP_lyase"/>
</dbReference>